<feature type="compositionally biased region" description="Polar residues" evidence="1">
    <location>
        <begin position="816"/>
        <end position="829"/>
    </location>
</feature>
<comment type="caution">
    <text evidence="2">The sequence shown here is derived from an EMBL/GenBank/DDBJ whole genome shotgun (WGS) entry which is preliminary data.</text>
</comment>
<dbReference type="OrthoDB" id="5335210at2759"/>
<feature type="compositionally biased region" description="Polar residues" evidence="1">
    <location>
        <begin position="569"/>
        <end position="586"/>
    </location>
</feature>
<feature type="compositionally biased region" description="Basic and acidic residues" evidence="1">
    <location>
        <begin position="1121"/>
        <end position="1147"/>
    </location>
</feature>
<feature type="compositionally biased region" description="Polar residues" evidence="1">
    <location>
        <begin position="189"/>
        <end position="198"/>
    </location>
</feature>
<feature type="region of interest" description="Disordered" evidence="1">
    <location>
        <begin position="945"/>
        <end position="1053"/>
    </location>
</feature>
<name>A0A3A2ZDR4_9EURO</name>
<feature type="compositionally biased region" description="Basic and acidic residues" evidence="1">
    <location>
        <begin position="44"/>
        <end position="55"/>
    </location>
</feature>
<feature type="compositionally biased region" description="Basic and acidic residues" evidence="1">
    <location>
        <begin position="873"/>
        <end position="883"/>
    </location>
</feature>
<feature type="compositionally biased region" description="Polar residues" evidence="1">
    <location>
        <begin position="325"/>
        <end position="336"/>
    </location>
</feature>
<dbReference type="EMBL" id="MVGC01000239">
    <property type="protein sequence ID" value="RJE21288.1"/>
    <property type="molecule type" value="Genomic_DNA"/>
</dbReference>
<feature type="region of interest" description="Disordered" evidence="1">
    <location>
        <begin position="816"/>
        <end position="923"/>
    </location>
</feature>
<organism evidence="2 3">
    <name type="scientific">Aspergillus sclerotialis</name>
    <dbReference type="NCBI Taxonomy" id="2070753"/>
    <lineage>
        <taxon>Eukaryota</taxon>
        <taxon>Fungi</taxon>
        <taxon>Dikarya</taxon>
        <taxon>Ascomycota</taxon>
        <taxon>Pezizomycotina</taxon>
        <taxon>Eurotiomycetes</taxon>
        <taxon>Eurotiomycetidae</taxon>
        <taxon>Eurotiales</taxon>
        <taxon>Aspergillaceae</taxon>
        <taxon>Aspergillus</taxon>
        <taxon>Aspergillus subgen. Polypaecilum</taxon>
    </lineage>
</organism>
<gene>
    <name evidence="2" type="ORF">PHISCL_06384</name>
</gene>
<feature type="compositionally biased region" description="Low complexity" evidence="1">
    <location>
        <begin position="969"/>
        <end position="1003"/>
    </location>
</feature>
<feature type="compositionally biased region" description="Basic and acidic residues" evidence="1">
    <location>
        <begin position="591"/>
        <end position="608"/>
    </location>
</feature>
<feature type="compositionally biased region" description="Basic and acidic residues" evidence="1">
    <location>
        <begin position="222"/>
        <end position="231"/>
    </location>
</feature>
<evidence type="ECO:0000313" key="3">
    <source>
        <dbReference type="Proteomes" id="UP000266188"/>
    </source>
</evidence>
<accession>A0A3A2ZDR4</accession>
<feature type="region of interest" description="Disordered" evidence="1">
    <location>
        <begin position="1088"/>
        <end position="1108"/>
    </location>
</feature>
<keyword evidence="3" id="KW-1185">Reference proteome</keyword>
<feature type="compositionally biased region" description="Polar residues" evidence="1">
    <location>
        <begin position="848"/>
        <end position="867"/>
    </location>
</feature>
<evidence type="ECO:0000256" key="1">
    <source>
        <dbReference type="SAM" id="MobiDB-lite"/>
    </source>
</evidence>
<feature type="compositionally biased region" description="Low complexity" evidence="1">
    <location>
        <begin position="379"/>
        <end position="395"/>
    </location>
</feature>
<feature type="region of interest" description="Disordered" evidence="1">
    <location>
        <begin position="129"/>
        <end position="756"/>
    </location>
</feature>
<feature type="compositionally biased region" description="Low complexity" evidence="1">
    <location>
        <begin position="139"/>
        <end position="148"/>
    </location>
</feature>
<feature type="compositionally biased region" description="Basic residues" evidence="1">
    <location>
        <begin position="1"/>
        <end position="10"/>
    </location>
</feature>
<sequence length="1193" mass="129611">MNRFLKNKKEKVKEAKEAKEAKLAEESDNEFSLGGMKSFKKNKKPEPEPEPKPELDLSNALPSNEDFRTSLLMPKLSARFSMLKEQDDPESMLGKASDDSVLFPKRASRLNIFGHNPSLLSDIDEVSLADGSRPSFSQGRAGSYASAGDGYGTDDDRSQNGSIMNRPRPGEGNNLFGGRQKVYKIPVKSSGTSSNSEAGRSGMGGRAVYEDDVTLSPFQRLRLKEKEERASEAAAQDTQTTESEDTMSRISSTQRTTYSSTASGPGNGQVSTAATSFDESFPHPQSQASSSGVGDTQSASVKSPSMGITSERGSVRSHRLYGQGLAQSAQNQQASTLHRLESLSRQRAPTPEWPHLNRNYSRSAANLRDRLQKLAIAEPASTSRPTSPPSSATSPKGLTVENENKDSKYGSVPPLTPPVSENEDGTALAAAVHPEDRGKATAMGLFNKPNTQFDEQQFTRRQLQMHEGRNTPPLSHVSSSSSVPTNNGNMRPRGISNTSYRSRAGSAASQYPPTQRAADHSATPNVDGKGTFFADSRSSESGDETDHRRSADASSATSHSMDGVHPALRSSTTSKPSTLSRDSQNAIPEVRYSDLSDLKPIDENEAVERGSTSNADALLPEKPDSPTLGPTGLGLSGLIHTHLRRGSDRSSIYPLPSPGFPPRHTNDDTEDPTNTSASDHATSEPPTKPQSSRPQSREKQSLDESSSSTDDEIQQNKDASTGDQNREDTRGPSWQHELKSRHSRDASTETQKEREEFEIELAERRRRVQEKLKNFAETESRSGSPIPGRQTPDIGQSKPTNAFSILKSKHHMLKQNGNVFGLGNSSTPTLVDGHLREEGERFPYSFGKHSNTSSPHIGSERPSQSRRPTFGRSSREGSRESSRSRGPSPIASFRAHRDRSGSDTSGRSKSRSRYREREDLGPLAEGAVASHGMYAFPEHSEYLSQTSIPSSVPSSARQSTEADPVMYDRSVSAASGRYRSASRSGPPSHHDSPLQPIQPLQSPETIIGSPRPSPLAPYSANATPPLYELSPEQPQGPFPNHGSPSHGVPQRAPGHVGLQKRAINKYQISEPTFVSSTSNVPTVGLPPGARLSNGIGAPPVPPMNPRRRRQTTTQNIVNAMKGDRPELHHPTLTEEHRSVSDGVERVQKPKNRLRKFSSEGGHMNVKARQEIFNVPPPSVSQYHQGISMEGGMI</sequence>
<feature type="compositionally biased region" description="Basic and acidic residues" evidence="1">
    <location>
        <begin position="724"/>
        <end position="755"/>
    </location>
</feature>
<feature type="region of interest" description="Disordered" evidence="1">
    <location>
        <begin position="1120"/>
        <end position="1162"/>
    </location>
</feature>
<dbReference type="Proteomes" id="UP000266188">
    <property type="component" value="Unassembled WGS sequence"/>
</dbReference>
<feature type="compositionally biased region" description="Basic and acidic residues" evidence="1">
    <location>
        <begin position="537"/>
        <end position="551"/>
    </location>
</feature>
<feature type="compositionally biased region" description="Polar residues" evidence="1">
    <location>
        <begin position="484"/>
        <end position="513"/>
    </location>
</feature>
<feature type="compositionally biased region" description="Low complexity" evidence="1">
    <location>
        <begin position="945"/>
        <end position="959"/>
    </location>
</feature>
<feature type="compositionally biased region" description="Polar residues" evidence="1">
    <location>
        <begin position="448"/>
        <end position="462"/>
    </location>
</feature>
<dbReference type="AlphaFoldDB" id="A0A3A2ZDR4"/>
<proteinExistence type="predicted"/>
<feature type="region of interest" description="Disordered" evidence="1">
    <location>
        <begin position="770"/>
        <end position="802"/>
    </location>
</feature>
<feature type="compositionally biased region" description="Polar residues" evidence="1">
    <location>
        <begin position="793"/>
        <end position="802"/>
    </location>
</feature>
<evidence type="ECO:0000313" key="2">
    <source>
        <dbReference type="EMBL" id="RJE21288.1"/>
    </source>
</evidence>
<feature type="region of interest" description="Disordered" evidence="1">
    <location>
        <begin position="1"/>
        <end position="63"/>
    </location>
</feature>
<reference evidence="3" key="1">
    <citation type="submission" date="2017-02" db="EMBL/GenBank/DDBJ databases">
        <authorList>
            <person name="Tafer H."/>
            <person name="Lopandic K."/>
        </authorList>
    </citation>
    <scope>NUCLEOTIDE SEQUENCE [LARGE SCALE GENOMIC DNA]</scope>
    <source>
        <strain evidence="3">CBS 366.77</strain>
    </source>
</reference>
<feature type="compositionally biased region" description="Polar residues" evidence="1">
    <location>
        <begin position="248"/>
        <end position="312"/>
    </location>
</feature>
<dbReference type="STRING" id="2070753.A0A3A2ZDR4"/>
<protein>
    <submittedName>
        <fullName evidence="2">Uncharacterized protein</fullName>
    </submittedName>
</protein>
<feature type="compositionally biased region" description="Basic and acidic residues" evidence="1">
    <location>
        <begin position="770"/>
        <end position="780"/>
    </location>
</feature>
<feature type="compositionally biased region" description="Basic and acidic residues" evidence="1">
    <location>
        <begin position="11"/>
        <end position="25"/>
    </location>
</feature>